<reference evidence="1 2" key="1">
    <citation type="journal article" date="2023" name="Sci. Data">
        <title>Genome assembly of the Korean intertidal mud-creeper Batillaria attramentaria.</title>
        <authorList>
            <person name="Patra A.K."/>
            <person name="Ho P.T."/>
            <person name="Jun S."/>
            <person name="Lee S.J."/>
            <person name="Kim Y."/>
            <person name="Won Y.J."/>
        </authorList>
    </citation>
    <scope>NUCLEOTIDE SEQUENCE [LARGE SCALE GENOMIC DNA]</scope>
    <source>
        <strain evidence="1">Wonlab-2016</strain>
    </source>
</reference>
<protein>
    <submittedName>
        <fullName evidence="1">Uncharacterized protein</fullName>
    </submittedName>
</protein>
<keyword evidence="2" id="KW-1185">Reference proteome</keyword>
<proteinExistence type="predicted"/>
<name>A0ABD0L0T2_9CAEN</name>
<sequence>MSPCSHSSAVKSNHQPSGWNTEEISIADVNRTCYSQLAEIVDICSEWSEPRLADLIKLLTFSRLHSQEVTVPLSPTFQHHTA</sequence>
<comment type="caution">
    <text evidence="1">The sequence shown here is derived from an EMBL/GenBank/DDBJ whole genome shotgun (WGS) entry which is preliminary data.</text>
</comment>
<dbReference type="EMBL" id="JACVVK020000097">
    <property type="protein sequence ID" value="KAK7492961.1"/>
    <property type="molecule type" value="Genomic_DNA"/>
</dbReference>
<accession>A0ABD0L0T2</accession>
<gene>
    <name evidence="1" type="ORF">BaRGS_00015691</name>
</gene>
<evidence type="ECO:0000313" key="1">
    <source>
        <dbReference type="EMBL" id="KAK7492961.1"/>
    </source>
</evidence>
<dbReference type="AlphaFoldDB" id="A0ABD0L0T2"/>
<dbReference type="Proteomes" id="UP001519460">
    <property type="component" value="Unassembled WGS sequence"/>
</dbReference>
<organism evidence="1 2">
    <name type="scientific">Batillaria attramentaria</name>
    <dbReference type="NCBI Taxonomy" id="370345"/>
    <lineage>
        <taxon>Eukaryota</taxon>
        <taxon>Metazoa</taxon>
        <taxon>Spiralia</taxon>
        <taxon>Lophotrochozoa</taxon>
        <taxon>Mollusca</taxon>
        <taxon>Gastropoda</taxon>
        <taxon>Caenogastropoda</taxon>
        <taxon>Sorbeoconcha</taxon>
        <taxon>Cerithioidea</taxon>
        <taxon>Batillariidae</taxon>
        <taxon>Batillaria</taxon>
    </lineage>
</organism>
<evidence type="ECO:0000313" key="2">
    <source>
        <dbReference type="Proteomes" id="UP001519460"/>
    </source>
</evidence>